<evidence type="ECO:0000313" key="1">
    <source>
        <dbReference type="EMBL" id="OWZ08902.1"/>
    </source>
</evidence>
<dbReference type="EMBL" id="NBNE01002983">
    <property type="protein sequence ID" value="OWZ08902.1"/>
    <property type="molecule type" value="Genomic_DNA"/>
</dbReference>
<organism evidence="1 2">
    <name type="scientific">Phytophthora megakarya</name>
    <dbReference type="NCBI Taxonomy" id="4795"/>
    <lineage>
        <taxon>Eukaryota</taxon>
        <taxon>Sar</taxon>
        <taxon>Stramenopiles</taxon>
        <taxon>Oomycota</taxon>
        <taxon>Peronosporomycetes</taxon>
        <taxon>Peronosporales</taxon>
        <taxon>Peronosporaceae</taxon>
        <taxon>Phytophthora</taxon>
    </lineage>
</organism>
<accession>A0A225VU93</accession>
<protein>
    <submittedName>
        <fullName evidence="1">Uncharacterized protein</fullName>
    </submittedName>
</protein>
<dbReference type="AlphaFoldDB" id="A0A225VU93"/>
<gene>
    <name evidence="1" type="ORF">PHMEG_00018487</name>
</gene>
<keyword evidence="2" id="KW-1185">Reference proteome</keyword>
<evidence type="ECO:0000313" key="2">
    <source>
        <dbReference type="Proteomes" id="UP000198211"/>
    </source>
</evidence>
<comment type="caution">
    <text evidence="1">The sequence shown here is derived from an EMBL/GenBank/DDBJ whole genome shotgun (WGS) entry which is preliminary data.</text>
</comment>
<dbReference type="OrthoDB" id="123657at2759"/>
<sequence>MPPWMELVVSLTQEDSDMLLESFKAFKISKSDEVPCTVCANSASHNMRKQLLRCACCQCKEAVPHALCAWRGKQLKFGRQVFQGRRP</sequence>
<dbReference type="Proteomes" id="UP000198211">
    <property type="component" value="Unassembled WGS sequence"/>
</dbReference>
<name>A0A225VU93_9STRA</name>
<reference evidence="2" key="1">
    <citation type="submission" date="2017-03" db="EMBL/GenBank/DDBJ databases">
        <title>Phytopthora megakarya and P. palmivora, two closely related causual agents of cacao black pod achieved similar genome size and gene model numbers by different mechanisms.</title>
        <authorList>
            <person name="Ali S."/>
            <person name="Shao J."/>
            <person name="Larry D.J."/>
            <person name="Kronmiller B."/>
            <person name="Shen D."/>
            <person name="Strem M.D."/>
            <person name="Melnick R.L."/>
            <person name="Guiltinan M.J."/>
            <person name="Tyler B.M."/>
            <person name="Meinhardt L.W."/>
            <person name="Bailey B.A."/>
        </authorList>
    </citation>
    <scope>NUCLEOTIDE SEQUENCE [LARGE SCALE GENOMIC DNA]</scope>
    <source>
        <strain evidence="2">zdho120</strain>
    </source>
</reference>
<proteinExistence type="predicted"/>